<sequence>MDESHNPSIAKDTPTLTTLITPSTSPPSSRTYTKSHSRSLDRASSTKRSRLASTPSRSSTLSCTSSSTAYTVDEVLESRKTSDQKLVAFWAQLGERYNRPLAEDDIIDLRDGSIVKDRGILRGLSKKYVGYFGGDQPSSDLNDVNSDAGGAQTDDDADELDAFAPEEDISNELKLEREKLQHSRARNVDPAAAEDLREFLAAEERRKALYGSLDDDEASDGNPPANEDHNSPDAENFKEHFEEYEERLKSSEDDAVNSIPVAGHIRRRSVRPARTPANPLRITGDESDDEFAAWACNESSPVKRSNPLPNSSDDIIDLTDSPPSSPLPPPIPVRRARSRHSYDRRNRSSPPPKPLTPSRSGSLSRASSEAPVRQQVAVLHSIPSASMNRQLVTPPLSSSSILDGSPDLMRPTVPRISPSLSPSPPPPPLRPRPRPLYKGSNSSSEHAVTNVEANHLLPSTDLPDLPPSNPLKALTLPSKPRLIPEVVVTLKPRNTASGASTRPSLRDVAGLNDSGHSSINSTSLQKDKGKKVFSQLDAAEAEESENKTNDTPTGLSASNSIGVKKTPPQEDMQSRINSAPSVKGRKRKRVISSSSVSGQSVQEGYSSNLASNSLPHKERASSSGRSSHRRMAEYERSDDESDNSDHHDKASFDTRSRTTLVPPPIPFSSYLPHMPFPLQHNPHTHFTPMGHDAQVEARIAQSVLSFLWNAAAGLPPGSGHAIPYPSFSPQTMQWPPQTPHKRRKSRHRMQSEVPSSDGAGPSMPSSMYSTPSHPHPYPYSYDPSFSRATLPPSSPPESLRSSSPAPAERSRSQSKARGRRVSFKLDDDDRQSSPTDRGTKQRRGRTPGPLS</sequence>
<dbReference type="GO" id="GO:0005634">
    <property type="term" value="C:nucleus"/>
    <property type="evidence" value="ECO:0007669"/>
    <property type="project" value="InterPro"/>
</dbReference>
<dbReference type="OrthoDB" id="2420608at2759"/>
<feature type="compositionally biased region" description="Low complexity" evidence="1">
    <location>
        <begin position="591"/>
        <end position="607"/>
    </location>
</feature>
<dbReference type="GO" id="GO:0046982">
    <property type="term" value="F:protein heterodimerization activity"/>
    <property type="evidence" value="ECO:0007669"/>
    <property type="project" value="InterPro"/>
</dbReference>
<evidence type="ECO:0000256" key="1">
    <source>
        <dbReference type="SAM" id="MobiDB-lite"/>
    </source>
</evidence>
<feature type="compositionally biased region" description="Low complexity" evidence="1">
    <location>
        <begin position="13"/>
        <end position="32"/>
    </location>
</feature>
<feature type="compositionally biased region" description="Polar residues" evidence="1">
    <location>
        <begin position="390"/>
        <end position="402"/>
    </location>
</feature>
<protein>
    <submittedName>
        <fullName evidence="2">Uncharacterized protein</fullName>
    </submittedName>
</protein>
<gene>
    <name evidence="2" type="ORF">FIBRA_05672</name>
</gene>
<feature type="compositionally biased region" description="Low complexity" evidence="1">
    <location>
        <begin position="761"/>
        <end position="784"/>
    </location>
</feature>
<feature type="compositionally biased region" description="Basic residues" evidence="1">
    <location>
        <begin position="812"/>
        <end position="822"/>
    </location>
</feature>
<dbReference type="Pfam" id="PF10384">
    <property type="entry name" value="Scm3"/>
    <property type="match status" value="1"/>
</dbReference>
<dbReference type="STRING" id="599839.J4G9X2"/>
<dbReference type="RefSeq" id="XP_012182821.1">
    <property type="nucleotide sequence ID" value="XM_012327431.1"/>
</dbReference>
<name>J4G9X2_9APHY</name>
<organism evidence="2 3">
    <name type="scientific">Fibroporia radiculosa</name>
    <dbReference type="NCBI Taxonomy" id="599839"/>
    <lineage>
        <taxon>Eukaryota</taxon>
        <taxon>Fungi</taxon>
        <taxon>Dikarya</taxon>
        <taxon>Basidiomycota</taxon>
        <taxon>Agaricomycotina</taxon>
        <taxon>Agaricomycetes</taxon>
        <taxon>Polyporales</taxon>
        <taxon>Fibroporiaceae</taxon>
        <taxon>Fibroporia</taxon>
    </lineage>
</organism>
<evidence type="ECO:0000313" key="3">
    <source>
        <dbReference type="Proteomes" id="UP000006352"/>
    </source>
</evidence>
<feature type="compositionally biased region" description="Polar residues" evidence="1">
    <location>
        <begin position="514"/>
        <end position="524"/>
    </location>
</feature>
<dbReference type="InterPro" id="IPR009072">
    <property type="entry name" value="Histone-fold"/>
</dbReference>
<dbReference type="InParanoid" id="J4G9X2"/>
<feature type="compositionally biased region" description="Pro residues" evidence="1">
    <location>
        <begin position="323"/>
        <end position="332"/>
    </location>
</feature>
<dbReference type="EMBL" id="HE797116">
    <property type="protein sequence ID" value="CCM03538.1"/>
    <property type="molecule type" value="Genomic_DNA"/>
</dbReference>
<feature type="compositionally biased region" description="Low complexity" evidence="1">
    <location>
        <begin position="796"/>
        <end position="807"/>
    </location>
</feature>
<dbReference type="Gene3D" id="1.10.20.10">
    <property type="entry name" value="Histone, subunit A"/>
    <property type="match status" value="1"/>
</dbReference>
<feature type="region of interest" description="Disordered" evidence="1">
    <location>
        <begin position="135"/>
        <end position="156"/>
    </location>
</feature>
<accession>J4G9X2</accession>
<feature type="compositionally biased region" description="Low complexity" evidence="1">
    <location>
        <begin position="51"/>
        <end position="67"/>
    </location>
</feature>
<feature type="compositionally biased region" description="Basic and acidic residues" evidence="1">
    <location>
        <begin position="643"/>
        <end position="656"/>
    </location>
</feature>
<feature type="region of interest" description="Disordered" evidence="1">
    <location>
        <begin position="721"/>
        <end position="851"/>
    </location>
</feature>
<feature type="compositionally biased region" description="Low complexity" evidence="1">
    <location>
        <begin position="358"/>
        <end position="368"/>
    </location>
</feature>
<feature type="region of interest" description="Disordered" evidence="1">
    <location>
        <begin position="1"/>
        <end position="67"/>
    </location>
</feature>
<feature type="compositionally biased region" description="Basic residues" evidence="1">
    <location>
        <begin position="739"/>
        <end position="748"/>
    </location>
</feature>
<dbReference type="HOGENOM" id="CLU_306285_0_0_1"/>
<dbReference type="Proteomes" id="UP000006352">
    <property type="component" value="Unassembled WGS sequence"/>
</dbReference>
<feature type="region of interest" description="Disordered" evidence="1">
    <location>
        <begin position="390"/>
        <end position="476"/>
    </location>
</feature>
<proteinExistence type="predicted"/>
<feature type="compositionally biased region" description="Polar residues" evidence="1">
    <location>
        <begin position="493"/>
        <end position="503"/>
    </location>
</feature>
<reference evidence="2 3" key="1">
    <citation type="journal article" date="2012" name="Appl. Environ. Microbiol.">
        <title>Short-read sequencing for genomic analysis of the brown rot fungus Fibroporia radiculosa.</title>
        <authorList>
            <person name="Tang J.D."/>
            <person name="Perkins A.D."/>
            <person name="Sonstegard T.S."/>
            <person name="Schroeder S.G."/>
            <person name="Burgess S.C."/>
            <person name="Diehl S.V."/>
        </authorList>
    </citation>
    <scope>NUCLEOTIDE SEQUENCE [LARGE SCALE GENOMIC DNA]</scope>
    <source>
        <strain evidence="2 3">TFFH 294</strain>
    </source>
</reference>
<feature type="compositionally biased region" description="Polar residues" evidence="1">
    <location>
        <begin position="549"/>
        <end position="561"/>
    </location>
</feature>
<feature type="region of interest" description="Disordered" evidence="1">
    <location>
        <begin position="493"/>
        <end position="666"/>
    </location>
</feature>
<feature type="compositionally biased region" description="Basic and acidic residues" evidence="1">
    <location>
        <begin position="226"/>
        <end position="252"/>
    </location>
</feature>
<dbReference type="GeneID" id="24098449"/>
<keyword evidence="3" id="KW-1185">Reference proteome</keyword>
<evidence type="ECO:0000313" key="2">
    <source>
        <dbReference type="EMBL" id="CCM03538.1"/>
    </source>
</evidence>
<feature type="region of interest" description="Disordered" evidence="1">
    <location>
        <begin position="208"/>
        <end position="375"/>
    </location>
</feature>
<dbReference type="GO" id="GO:0042393">
    <property type="term" value="F:histone binding"/>
    <property type="evidence" value="ECO:0007669"/>
    <property type="project" value="InterPro"/>
</dbReference>
<feature type="compositionally biased region" description="Polar residues" evidence="1">
    <location>
        <begin position="136"/>
        <end position="145"/>
    </location>
</feature>
<dbReference type="AlphaFoldDB" id="J4G9X2"/>
<feature type="compositionally biased region" description="Pro residues" evidence="1">
    <location>
        <begin position="421"/>
        <end position="430"/>
    </location>
</feature>
<dbReference type="InterPro" id="IPR018465">
    <property type="entry name" value="Scm3/HJURP"/>
</dbReference>
<feature type="compositionally biased region" description="Polar residues" evidence="1">
    <location>
        <begin position="297"/>
        <end position="310"/>
    </location>
</feature>